<dbReference type="KEGG" id="stui:GCM10017668_24650"/>
<sequence length="187" mass="20351">MWPDSWAVVAESDREQWDYAPLERVGPLRFGMSVEEATSAMLTCGLTSDAVAELGKFGPFKQLRTSFRAVDAPFHRADVVAYYVGPMGLTCIAVDALTGPQVTFEGIRLVGRLPSVLSDELTTYLESTDRTVEITPGGDIGSQDLGIMPCAQRAGDALLTRLVFGRPNDWANTMSDCIPADEMLGHY</sequence>
<dbReference type="Proteomes" id="UP000516373">
    <property type="component" value="Chromosome"/>
</dbReference>
<gene>
    <name evidence="1" type="ORF">GCM10017668_24650</name>
</gene>
<name>A0A7G1NEJ5_9ACTN</name>
<dbReference type="EMBL" id="AP023439">
    <property type="protein sequence ID" value="BCL20622.1"/>
    <property type="molecule type" value="Genomic_DNA"/>
</dbReference>
<protein>
    <submittedName>
        <fullName evidence="1">Uncharacterized protein</fullName>
    </submittedName>
</protein>
<evidence type="ECO:0000313" key="1">
    <source>
        <dbReference type="EMBL" id="BCL20622.1"/>
    </source>
</evidence>
<reference evidence="1 2" key="1">
    <citation type="journal article" date="2014" name="Int. J. Syst. Evol. Microbiol.">
        <title>Complete genome sequence of Corynebacterium casei LMG S-19264T (=DSM 44701T), isolated from a smear-ripened cheese.</title>
        <authorList>
            <consortium name="US DOE Joint Genome Institute (JGI-PGF)"/>
            <person name="Walter F."/>
            <person name="Albersmeier A."/>
            <person name="Kalinowski J."/>
            <person name="Ruckert C."/>
        </authorList>
    </citation>
    <scope>NUCLEOTIDE SEQUENCE [LARGE SCALE GENOMIC DNA]</scope>
    <source>
        <strain evidence="1 2">JCM 4255</strain>
    </source>
</reference>
<evidence type="ECO:0000313" key="2">
    <source>
        <dbReference type="Proteomes" id="UP000516373"/>
    </source>
</evidence>
<organism evidence="1 2">
    <name type="scientific">Streptomyces tuirus</name>
    <dbReference type="NCBI Taxonomy" id="68278"/>
    <lineage>
        <taxon>Bacteria</taxon>
        <taxon>Bacillati</taxon>
        <taxon>Actinomycetota</taxon>
        <taxon>Actinomycetes</taxon>
        <taxon>Kitasatosporales</taxon>
        <taxon>Streptomycetaceae</taxon>
        <taxon>Streptomyces</taxon>
    </lineage>
</organism>
<proteinExistence type="predicted"/>
<accession>A0A7G1NEJ5</accession>
<dbReference type="AlphaFoldDB" id="A0A7G1NEJ5"/>